<proteinExistence type="predicted"/>
<sequence>MNPSISLSFDGAGEFNCGFASRNDFNHKSAALVWPRPRLTKVRKPSNGKVKGAQGRLGHISTCLSNSFRVQVL</sequence>
<evidence type="ECO:0000313" key="1">
    <source>
        <dbReference type="EMBL" id="KAK8553864.1"/>
    </source>
</evidence>
<comment type="caution">
    <text evidence="1">The sequence shown here is derived from an EMBL/GenBank/DDBJ whole genome shotgun (WGS) entry which is preliminary data.</text>
</comment>
<dbReference type="EMBL" id="JBBPBM010000019">
    <property type="protein sequence ID" value="KAK8553864.1"/>
    <property type="molecule type" value="Genomic_DNA"/>
</dbReference>
<reference evidence="1 2" key="1">
    <citation type="journal article" date="2024" name="G3 (Bethesda)">
        <title>Genome assembly of Hibiscus sabdariffa L. provides insights into metabolisms of medicinal natural products.</title>
        <authorList>
            <person name="Kim T."/>
        </authorList>
    </citation>
    <scope>NUCLEOTIDE SEQUENCE [LARGE SCALE GENOMIC DNA]</scope>
    <source>
        <strain evidence="1">TK-2024</strain>
        <tissue evidence="1">Old leaves</tissue>
    </source>
</reference>
<accession>A0ABR2E7M6</accession>
<gene>
    <name evidence="1" type="ORF">V6N12_030845</name>
</gene>
<name>A0ABR2E7M6_9ROSI</name>
<organism evidence="1 2">
    <name type="scientific">Hibiscus sabdariffa</name>
    <name type="common">roselle</name>
    <dbReference type="NCBI Taxonomy" id="183260"/>
    <lineage>
        <taxon>Eukaryota</taxon>
        <taxon>Viridiplantae</taxon>
        <taxon>Streptophyta</taxon>
        <taxon>Embryophyta</taxon>
        <taxon>Tracheophyta</taxon>
        <taxon>Spermatophyta</taxon>
        <taxon>Magnoliopsida</taxon>
        <taxon>eudicotyledons</taxon>
        <taxon>Gunneridae</taxon>
        <taxon>Pentapetalae</taxon>
        <taxon>rosids</taxon>
        <taxon>malvids</taxon>
        <taxon>Malvales</taxon>
        <taxon>Malvaceae</taxon>
        <taxon>Malvoideae</taxon>
        <taxon>Hibiscus</taxon>
    </lineage>
</organism>
<keyword evidence="2" id="KW-1185">Reference proteome</keyword>
<evidence type="ECO:0000313" key="2">
    <source>
        <dbReference type="Proteomes" id="UP001472677"/>
    </source>
</evidence>
<protein>
    <submittedName>
        <fullName evidence="1">Uncharacterized protein</fullName>
    </submittedName>
</protein>
<dbReference type="Proteomes" id="UP001472677">
    <property type="component" value="Unassembled WGS sequence"/>
</dbReference>